<sequence>MRIIDEGQFIKLLPDDGMILTDVATETMRAEEIDLGKSDSAENYKDIPIPEPTGDLTVDDTLAMLNQMGVETDD</sequence>
<gene>
    <name evidence="1" type="ORF">JKK62_13410</name>
</gene>
<proteinExistence type="predicted"/>
<dbReference type="RefSeq" id="WP_201428332.1">
    <property type="nucleotide sequence ID" value="NZ_JAEQMG010000145.1"/>
</dbReference>
<evidence type="ECO:0000313" key="1">
    <source>
        <dbReference type="EMBL" id="MBK6089624.1"/>
    </source>
</evidence>
<evidence type="ECO:0000313" key="2">
    <source>
        <dbReference type="Proteomes" id="UP000633365"/>
    </source>
</evidence>
<dbReference type="AlphaFoldDB" id="A0A935C367"/>
<keyword evidence="2" id="KW-1185">Reference proteome</keyword>
<name>A0A935C367_9FIRM</name>
<comment type="caution">
    <text evidence="1">The sequence shown here is derived from an EMBL/GenBank/DDBJ whole genome shotgun (WGS) entry which is preliminary data.</text>
</comment>
<accession>A0A935C367</accession>
<organism evidence="1 2">
    <name type="scientific">Ruminococcus difficilis</name>
    <dbReference type="NCBI Taxonomy" id="2763069"/>
    <lineage>
        <taxon>Bacteria</taxon>
        <taxon>Bacillati</taxon>
        <taxon>Bacillota</taxon>
        <taxon>Clostridia</taxon>
        <taxon>Eubacteriales</taxon>
        <taxon>Oscillospiraceae</taxon>
        <taxon>Ruminococcus</taxon>
    </lineage>
</organism>
<protein>
    <submittedName>
        <fullName evidence="1">Uncharacterized protein</fullName>
    </submittedName>
</protein>
<dbReference type="Proteomes" id="UP000633365">
    <property type="component" value="Unassembled WGS sequence"/>
</dbReference>
<reference evidence="1" key="1">
    <citation type="submission" date="2021-01" db="EMBL/GenBank/DDBJ databases">
        <title>Genome public.</title>
        <authorList>
            <person name="Liu C."/>
            <person name="Sun Q."/>
        </authorList>
    </citation>
    <scope>NUCLEOTIDE SEQUENCE</scope>
    <source>
        <strain evidence="1">M6</strain>
    </source>
</reference>
<dbReference type="EMBL" id="JAEQMG010000145">
    <property type="protein sequence ID" value="MBK6089624.1"/>
    <property type="molecule type" value="Genomic_DNA"/>
</dbReference>